<dbReference type="UniPathway" id="UPA00563">
    <property type="reaction ID" value="UER00624"/>
</dbReference>
<name>A0A1H7YWF4_9FIRM</name>
<gene>
    <name evidence="7" type="primary">fucI</name>
    <name evidence="11" type="ORF">SAMN05216180_0287</name>
</gene>
<keyword evidence="12" id="KW-1185">Reference proteome</keyword>
<dbReference type="Proteomes" id="UP000199158">
    <property type="component" value="Unassembled WGS sequence"/>
</dbReference>
<dbReference type="SUPFAM" id="SSF50443">
    <property type="entry name" value="FucI/AraA C-terminal domain-like"/>
    <property type="match status" value="1"/>
</dbReference>
<keyword evidence="2 7" id="KW-0479">Metal-binding</keyword>
<dbReference type="Pfam" id="PF02952">
    <property type="entry name" value="Fucose_iso_C"/>
    <property type="match status" value="1"/>
</dbReference>
<feature type="binding site" evidence="7">
    <location>
        <position position="364"/>
    </location>
    <ligand>
        <name>Mn(2+)</name>
        <dbReference type="ChEBI" id="CHEBI:29035"/>
    </ligand>
</feature>
<dbReference type="Gene3D" id="3.20.14.10">
    <property type="entry name" value="L-fucose/L-arabinose isomerase, C-terminal"/>
    <property type="match status" value="1"/>
</dbReference>
<dbReference type="InterPro" id="IPR012888">
    <property type="entry name" value="Fucose_iso_N1"/>
</dbReference>
<evidence type="ECO:0000256" key="2">
    <source>
        <dbReference type="ARBA" id="ARBA00022723"/>
    </source>
</evidence>
<feature type="domain" description="L-fucose isomerase N-terminal-2" evidence="10">
    <location>
        <begin position="172"/>
        <end position="356"/>
    </location>
</feature>
<comment type="cofactor">
    <cofactor evidence="7">
        <name>Mn(2+)</name>
        <dbReference type="ChEBI" id="CHEBI:29035"/>
    </cofactor>
</comment>
<evidence type="ECO:0000259" key="9">
    <source>
        <dbReference type="Pfam" id="PF07881"/>
    </source>
</evidence>
<comment type="subcellular location">
    <subcellularLocation>
        <location evidence="7">Cytoplasm</location>
    </subcellularLocation>
</comment>
<keyword evidence="3 7" id="KW-0464">Manganese</keyword>
<evidence type="ECO:0000259" key="10">
    <source>
        <dbReference type="Pfam" id="PF07882"/>
    </source>
</evidence>
<evidence type="ECO:0000256" key="1">
    <source>
        <dbReference type="ARBA" id="ARBA00022490"/>
    </source>
</evidence>
<evidence type="ECO:0000256" key="5">
    <source>
        <dbReference type="ARBA" id="ARBA00023253"/>
    </source>
</evidence>
<comment type="function">
    <text evidence="7">Converts the aldose L-fucose into the corresponding ketose L-fuculose.</text>
</comment>
<dbReference type="EMBL" id="FOCG01000001">
    <property type="protein sequence ID" value="SEM50303.1"/>
    <property type="molecule type" value="Genomic_DNA"/>
</dbReference>
<feature type="domain" description="L-fucose isomerase N-terminal-1" evidence="9">
    <location>
        <begin position="3"/>
        <end position="171"/>
    </location>
</feature>
<comment type="catalytic activity">
    <reaction evidence="7">
        <text>L-fucose = L-fuculose</text>
        <dbReference type="Rhea" id="RHEA:17233"/>
        <dbReference type="ChEBI" id="CHEBI:2181"/>
        <dbReference type="ChEBI" id="CHEBI:17617"/>
        <dbReference type="EC" id="5.3.1.25"/>
    </reaction>
</comment>
<evidence type="ECO:0000313" key="12">
    <source>
        <dbReference type="Proteomes" id="UP000199158"/>
    </source>
</evidence>
<comment type="similarity">
    <text evidence="7">Belongs to the L-fucose isomerase family.</text>
</comment>
<feature type="binding site" evidence="7">
    <location>
        <position position="340"/>
    </location>
    <ligand>
        <name>Mn(2+)</name>
        <dbReference type="ChEBI" id="CHEBI:29035"/>
    </ligand>
</feature>
<evidence type="ECO:0000256" key="6">
    <source>
        <dbReference type="ARBA" id="ARBA00023277"/>
    </source>
</evidence>
<dbReference type="GO" id="GO:0005737">
    <property type="term" value="C:cytoplasm"/>
    <property type="evidence" value="ECO:0007669"/>
    <property type="project" value="UniProtKB-SubCell"/>
</dbReference>
<dbReference type="NCBIfam" id="TIGR01089">
    <property type="entry name" value="fucI"/>
    <property type="match status" value="1"/>
</dbReference>
<keyword evidence="6 7" id="KW-0119">Carbohydrate metabolism</keyword>
<feature type="active site" description="Proton acceptor" evidence="7">
    <location>
        <position position="340"/>
    </location>
</feature>
<comment type="pathway">
    <text evidence="7">Carbohydrate degradation; L-fucose degradation; L-lactaldehyde and glycerone phosphate from L-fucose: step 1/3.</text>
</comment>
<evidence type="ECO:0000256" key="4">
    <source>
        <dbReference type="ARBA" id="ARBA00023235"/>
    </source>
</evidence>
<dbReference type="EC" id="5.3.1.25" evidence="7"/>
<dbReference type="PANTHER" id="PTHR37840">
    <property type="entry name" value="L-FUCOSE ISOMERASE"/>
    <property type="match status" value="1"/>
</dbReference>
<protein>
    <recommendedName>
        <fullName evidence="7">L-fucose isomerase</fullName>
        <shortName evidence="7">FucIase</shortName>
        <ecNumber evidence="7">5.3.1.25</ecNumber>
    </recommendedName>
    <alternativeName>
        <fullName evidence="7">6-deoxy-L-galactose isomerase</fullName>
    </alternativeName>
</protein>
<organism evidence="11 12">
    <name type="scientific">Hydrogenoanaerobacterium saccharovorans</name>
    <dbReference type="NCBI Taxonomy" id="474960"/>
    <lineage>
        <taxon>Bacteria</taxon>
        <taxon>Bacillati</taxon>
        <taxon>Bacillota</taxon>
        <taxon>Clostridia</taxon>
        <taxon>Eubacteriales</taxon>
        <taxon>Oscillospiraceae</taxon>
        <taxon>Hydrogenoanaerobacterium</taxon>
    </lineage>
</organism>
<feature type="domain" description="L-fucose isomerase C-terminal" evidence="8">
    <location>
        <begin position="393"/>
        <end position="556"/>
    </location>
</feature>
<keyword evidence="1 7" id="KW-0963">Cytoplasm</keyword>
<dbReference type="NCBIfam" id="NF008220">
    <property type="entry name" value="PRK10991.1"/>
    <property type="match status" value="1"/>
</dbReference>
<proteinExistence type="inferred from homology"/>
<dbReference type="PANTHER" id="PTHR37840:SF1">
    <property type="entry name" value="L-FUCOSE ISOMERASE"/>
    <property type="match status" value="1"/>
</dbReference>
<dbReference type="Gene3D" id="3.40.50.1070">
    <property type="match status" value="1"/>
</dbReference>
<dbReference type="InterPro" id="IPR038391">
    <property type="entry name" value="Fucose_iso_dom1_sf"/>
</dbReference>
<evidence type="ECO:0000256" key="7">
    <source>
        <dbReference type="HAMAP-Rule" id="MF_01254"/>
    </source>
</evidence>
<dbReference type="GO" id="GO:0030145">
    <property type="term" value="F:manganese ion binding"/>
    <property type="evidence" value="ECO:0007669"/>
    <property type="project" value="UniProtKB-UniRule"/>
</dbReference>
<sequence length="594" mass="65678">MNYPKIGIRPTIDGRWGGVRVSLEKQTMAMANAAAELISSNLFYQDGTPVQCVISPTTIGGGAEAGRSADYFATQNVCGTLTVTPCWCYGSETMDMDPLTIKAVWGFNGTERPGAVYLAAVLAAHAQKGLPAFSIYGHDVKDASDTGVPEDVKEKILRFAKCAVAVGMMRNKAYVNFGSVAMGIMGSFCDPSFFQKYLGIRAEWVDMTEILRRITLEIYDHDEYEKALTWVKANCKEGYDCNAGKQLPELITKSKYIPAEKDWEFIVKQTLVCRDIMLGNPKLDEMGWHEEALGRNAIAGGFQGQRMWTDWLPNGDFMEAIINSTFDWNGKRSPIPFATENDTLNGTAMLFGNLLTHSATVFADVRTYWSPDAVERVTGKRPEGIAKDGFMHLINSGAAALDGTGVSKDNEGKGCMKKWWDVTEEDIGAMTQATDWERANYEYFRGGGFSSHFKTQSEMPVTLMRMNIVEGVGPTLQLAEGYTALLDEQIHNTIDMRTDRTWPTTWFVPRLTGKGVFKDVYSVMANWGANHGAFAYGHIGADLITLASMLRIPVSLHNVPEDKIYRPHSWAAFGSDSLEGADYKACSHYGPIYG</sequence>
<dbReference type="Pfam" id="PF07882">
    <property type="entry name" value="Fucose_iso_N2"/>
    <property type="match status" value="1"/>
</dbReference>
<dbReference type="SUPFAM" id="SSF53743">
    <property type="entry name" value="FucI/AraA N-terminal and middle domains"/>
    <property type="match status" value="1"/>
</dbReference>
<keyword evidence="4 7" id="KW-0413">Isomerase</keyword>
<dbReference type="InterPro" id="IPR009015">
    <property type="entry name" value="Fucose_isomerase_N/cen_sf"/>
</dbReference>
<dbReference type="AlphaFoldDB" id="A0A1H7YWF4"/>
<dbReference type="OrthoDB" id="9760430at2"/>
<dbReference type="GO" id="GO:0008790">
    <property type="term" value="F:arabinose isomerase activity"/>
    <property type="evidence" value="ECO:0007669"/>
    <property type="project" value="TreeGrafter"/>
</dbReference>
<reference evidence="11 12" key="1">
    <citation type="submission" date="2016-10" db="EMBL/GenBank/DDBJ databases">
        <authorList>
            <person name="de Groot N.N."/>
        </authorList>
    </citation>
    <scope>NUCLEOTIDE SEQUENCE [LARGE SCALE GENOMIC DNA]</scope>
    <source>
        <strain evidence="11 12">CGMCC 1.5070</strain>
    </source>
</reference>
<dbReference type="GO" id="GO:0008736">
    <property type="term" value="F:L-fucose isomerase activity"/>
    <property type="evidence" value="ECO:0007669"/>
    <property type="project" value="UniProtKB-UniRule"/>
</dbReference>
<dbReference type="STRING" id="474960.SAMN05216180_0287"/>
<feature type="binding site" evidence="7">
    <location>
        <position position="531"/>
    </location>
    <ligand>
        <name>Mn(2+)</name>
        <dbReference type="ChEBI" id="CHEBI:29035"/>
    </ligand>
</feature>
<dbReference type="InterPro" id="IPR038392">
    <property type="entry name" value="Fucose_isomerase_dom2_sf"/>
</dbReference>
<accession>A0A1H7YWF4</accession>
<dbReference type="InterPro" id="IPR012889">
    <property type="entry name" value="Fucose_isomerase_N2"/>
</dbReference>
<dbReference type="GO" id="GO:0019571">
    <property type="term" value="P:D-arabinose catabolic process"/>
    <property type="evidence" value="ECO:0007669"/>
    <property type="project" value="TreeGrafter"/>
</dbReference>
<evidence type="ECO:0000256" key="3">
    <source>
        <dbReference type="ARBA" id="ARBA00023211"/>
    </source>
</evidence>
<dbReference type="Gene3D" id="3.40.275.10">
    <property type="entry name" value="L-fucose Isomerase, Chain A, domain 2"/>
    <property type="match status" value="1"/>
</dbReference>
<dbReference type="InterPro" id="IPR005763">
    <property type="entry name" value="Fucose_isomerase"/>
</dbReference>
<dbReference type="HAMAP" id="MF_01254">
    <property type="entry name" value="Fucose_iso"/>
    <property type="match status" value="1"/>
</dbReference>
<dbReference type="Pfam" id="PF07881">
    <property type="entry name" value="Fucose_iso_N1"/>
    <property type="match status" value="1"/>
</dbReference>
<dbReference type="InterPro" id="IPR038393">
    <property type="entry name" value="Fuc_iso_dom3_sf"/>
</dbReference>
<evidence type="ECO:0000259" key="8">
    <source>
        <dbReference type="Pfam" id="PF02952"/>
    </source>
</evidence>
<feature type="active site" description="Proton acceptor" evidence="7">
    <location>
        <position position="364"/>
    </location>
</feature>
<dbReference type="InterPro" id="IPR004216">
    <property type="entry name" value="Fuc/Ara_isomerase_C"/>
</dbReference>
<dbReference type="GO" id="GO:0042355">
    <property type="term" value="P:L-fucose catabolic process"/>
    <property type="evidence" value="ECO:0007669"/>
    <property type="project" value="UniProtKB-UniRule"/>
</dbReference>
<keyword evidence="5 7" id="KW-0294">Fucose metabolism</keyword>
<dbReference type="InterPro" id="IPR015888">
    <property type="entry name" value="Fuc_isomerase_C"/>
</dbReference>
<evidence type="ECO:0000313" key="11">
    <source>
        <dbReference type="EMBL" id="SEM50303.1"/>
    </source>
</evidence>
<dbReference type="RefSeq" id="WP_092750925.1">
    <property type="nucleotide sequence ID" value="NZ_FOCG01000001.1"/>
</dbReference>